<dbReference type="EMBL" id="CBIN010000282">
    <property type="protein sequence ID" value="CDE23598.1"/>
    <property type="molecule type" value="Genomic_DNA"/>
</dbReference>
<sequence length="34" mass="4056">MKNQVEIQNYDAYELGVKHGREYDISRKDLLDTN</sequence>
<proteinExistence type="predicted"/>
<comment type="caution">
    <text evidence="1">The sequence shown here is derived from an EMBL/GenBank/DDBJ whole genome shotgun (WGS) entry which is preliminary data.</text>
</comment>
<organism evidence="1 2">
    <name type="scientific">Amedibacillus dolichus CAG:375</name>
    <dbReference type="NCBI Taxonomy" id="1263076"/>
    <lineage>
        <taxon>Bacteria</taxon>
        <taxon>Bacillati</taxon>
        <taxon>Bacillota</taxon>
        <taxon>Erysipelotrichia</taxon>
        <taxon>Erysipelotrichales</taxon>
        <taxon>Erysipelotrichaceae</taxon>
        <taxon>Amedibacillus</taxon>
    </lineage>
</organism>
<accession>R7G9X3</accession>
<reference evidence="1" key="1">
    <citation type="submission" date="2012-11" db="EMBL/GenBank/DDBJ databases">
        <title>Dependencies among metagenomic species, viruses, plasmids and units of genetic variation.</title>
        <authorList>
            <person name="Nielsen H.B."/>
            <person name="Almeida M."/>
            <person name="Juncker A.S."/>
            <person name="Rasmussen S."/>
            <person name="Li J."/>
            <person name="Sunagawa S."/>
            <person name="Plichta D."/>
            <person name="Gautier L."/>
            <person name="Le Chatelier E."/>
            <person name="Peletier E."/>
            <person name="Bonde I."/>
            <person name="Nielsen T."/>
            <person name="Manichanh C."/>
            <person name="Arumugam M."/>
            <person name="Batto J."/>
            <person name="Santos M.B.Q.D."/>
            <person name="Blom N."/>
            <person name="Borruel N."/>
            <person name="Burgdorf K.S."/>
            <person name="Boumezbeur F."/>
            <person name="Casellas F."/>
            <person name="Dore J."/>
            <person name="Guarner F."/>
            <person name="Hansen T."/>
            <person name="Hildebrand F."/>
            <person name="Kaas R.S."/>
            <person name="Kennedy S."/>
            <person name="Kristiansen K."/>
            <person name="Kultima J.R."/>
            <person name="Leonard P."/>
            <person name="Levenez F."/>
            <person name="Lund O."/>
            <person name="Moumen B."/>
            <person name="Le Paslier D."/>
            <person name="Pons N."/>
            <person name="Pedersen O."/>
            <person name="Prifti E."/>
            <person name="Qin J."/>
            <person name="Raes J."/>
            <person name="Tap J."/>
            <person name="Tims S."/>
            <person name="Ussery D.W."/>
            <person name="Yamada T."/>
            <person name="MetaHit consortium"/>
            <person name="Renault P."/>
            <person name="Sicheritz-Ponten T."/>
            <person name="Bork P."/>
            <person name="Wang J."/>
            <person name="Brunak S."/>
            <person name="Ehrlich S.D."/>
        </authorList>
    </citation>
    <scope>NUCLEOTIDE SEQUENCE [LARGE SCALE GENOMIC DNA]</scope>
</reference>
<gene>
    <name evidence="1" type="ORF">BN631_00042</name>
</gene>
<evidence type="ECO:0000313" key="2">
    <source>
        <dbReference type="Proteomes" id="UP000018093"/>
    </source>
</evidence>
<name>R7G9X3_9FIRM</name>
<protein>
    <submittedName>
        <fullName evidence="1">Uncharacterized protein</fullName>
    </submittedName>
</protein>
<dbReference type="Proteomes" id="UP000018093">
    <property type="component" value="Unassembled WGS sequence"/>
</dbReference>
<evidence type="ECO:0000313" key="1">
    <source>
        <dbReference type="EMBL" id="CDE23598.1"/>
    </source>
</evidence>
<dbReference type="AlphaFoldDB" id="R7G9X3"/>